<keyword evidence="5 7" id="KW-0689">Ribosomal protein</keyword>
<name>A0A2U9NTY7_9STRA</name>
<dbReference type="InterPro" id="IPR031309">
    <property type="entry name" value="Ribosomal_uL5_C"/>
</dbReference>
<comment type="function">
    <text evidence="1 7">Binds 5S rRNA, forms part of the central protuberance of the 50S subunit.</text>
</comment>
<dbReference type="GeneID" id="36960476"/>
<comment type="subcellular location">
    <subcellularLocation>
        <location evidence="7">Plastid</location>
        <location evidence="7">Chloroplast</location>
    </subcellularLocation>
</comment>
<evidence type="ECO:0000256" key="1">
    <source>
        <dbReference type="ARBA" id="ARBA00003898"/>
    </source>
</evidence>
<accession>A0A2U9NTY7</accession>
<evidence type="ECO:0000256" key="4">
    <source>
        <dbReference type="ARBA" id="ARBA00022640"/>
    </source>
</evidence>
<dbReference type="InterPro" id="IPR020930">
    <property type="entry name" value="Ribosomal_uL5_bac-type"/>
</dbReference>
<comment type="similarity">
    <text evidence="2 7">Belongs to the universal ribosomal protein uL5 family.</text>
</comment>
<evidence type="ECO:0000259" key="9">
    <source>
        <dbReference type="Pfam" id="PF00673"/>
    </source>
</evidence>
<dbReference type="InterPro" id="IPR002132">
    <property type="entry name" value="Ribosomal_uL5"/>
</dbReference>
<dbReference type="EMBL" id="MG755808">
    <property type="protein sequence ID" value="AWT40509.1"/>
    <property type="molecule type" value="Genomic_DNA"/>
</dbReference>
<dbReference type="Gene3D" id="3.30.1440.10">
    <property type="match status" value="1"/>
</dbReference>
<dbReference type="GO" id="GO:0003735">
    <property type="term" value="F:structural constituent of ribosome"/>
    <property type="evidence" value="ECO:0007669"/>
    <property type="project" value="InterPro"/>
</dbReference>
<dbReference type="GO" id="GO:0005840">
    <property type="term" value="C:ribosome"/>
    <property type="evidence" value="ECO:0007669"/>
    <property type="project" value="UniProtKB-KW"/>
</dbReference>
<dbReference type="GO" id="GO:0019843">
    <property type="term" value="F:rRNA binding"/>
    <property type="evidence" value="ECO:0007669"/>
    <property type="project" value="UniProtKB-UniRule"/>
</dbReference>
<dbReference type="NCBIfam" id="NF000585">
    <property type="entry name" value="PRK00010.1"/>
    <property type="match status" value="1"/>
</dbReference>
<keyword evidence="7" id="KW-0699">rRNA-binding</keyword>
<reference evidence="10" key="1">
    <citation type="journal article" date="2018" name="Adv. Bot. Res.">
        <title>Evolution of the Plastid Genomes in Diatoms.</title>
        <authorList>
            <person name="Yu M."/>
            <person name="Ashworth M.P."/>
            <person name="Hajrah N.H."/>
            <person name="Khiyami M.A."/>
            <person name="Sabir M.J."/>
            <person name="Alhebshi A.M."/>
            <person name="Al-Malki A.L."/>
            <person name="Sabir J.S.M."/>
            <person name="Theriot E.C."/>
            <person name="Jansen R.K."/>
        </authorList>
    </citation>
    <scope>NUCLEOTIDE SEQUENCE</scope>
</reference>
<dbReference type="PANTHER" id="PTHR11994">
    <property type="entry name" value="60S RIBOSOMAL PROTEIN L11-RELATED"/>
    <property type="match status" value="1"/>
</dbReference>
<evidence type="ECO:0000256" key="3">
    <source>
        <dbReference type="ARBA" id="ARBA00011505"/>
    </source>
</evidence>
<dbReference type="HAMAP" id="MF_01333_B">
    <property type="entry name" value="Ribosomal_uL5_B"/>
    <property type="match status" value="1"/>
</dbReference>
<feature type="domain" description="Large ribosomal subunit protein uL5 C-terminal" evidence="9">
    <location>
        <begin position="102"/>
        <end position="204"/>
    </location>
</feature>
<dbReference type="InterPro" id="IPR022803">
    <property type="entry name" value="Ribosomal_uL5_dom_sf"/>
</dbReference>
<organism evidence="10">
    <name type="scientific">Acanthoceras zachariasii</name>
    <dbReference type="NCBI Taxonomy" id="451788"/>
    <lineage>
        <taxon>Eukaryota</taxon>
        <taxon>Sar</taxon>
        <taxon>Stramenopiles</taxon>
        <taxon>Ochrophyta</taxon>
        <taxon>Bacillariophyta</taxon>
        <taxon>Coscinodiscophyceae</taxon>
        <taxon>Chaetocerotophycidae</taxon>
        <taxon>Chaetocerotales</taxon>
        <taxon>Acanthocerataceae</taxon>
        <taxon>Acanthoceras</taxon>
    </lineage>
</organism>
<keyword evidence="6 7" id="KW-0687">Ribonucleoprotein</keyword>
<keyword evidence="10" id="KW-0150">Chloroplast</keyword>
<comment type="subunit">
    <text evidence="3 7">Part of the 50S ribosomal subunit; contacts the 5S rRNA.</text>
</comment>
<evidence type="ECO:0000256" key="7">
    <source>
        <dbReference type="HAMAP-Rule" id="MF_01333"/>
    </source>
</evidence>
<dbReference type="SUPFAM" id="SSF55282">
    <property type="entry name" value="RL5-like"/>
    <property type="match status" value="1"/>
</dbReference>
<dbReference type="Pfam" id="PF00281">
    <property type="entry name" value="Ribosomal_L5"/>
    <property type="match status" value="1"/>
</dbReference>
<dbReference type="FunFam" id="3.30.1440.10:FF:000001">
    <property type="entry name" value="50S ribosomal protein L5"/>
    <property type="match status" value="1"/>
</dbReference>
<gene>
    <name evidence="7 10" type="primary">rpl5</name>
</gene>
<dbReference type="GO" id="GO:0006412">
    <property type="term" value="P:translation"/>
    <property type="evidence" value="ECO:0007669"/>
    <property type="project" value="UniProtKB-UniRule"/>
</dbReference>
<keyword evidence="4 10" id="KW-0934">Plastid</keyword>
<keyword evidence="7" id="KW-0694">RNA-binding</keyword>
<evidence type="ECO:0000259" key="8">
    <source>
        <dbReference type="Pfam" id="PF00281"/>
    </source>
</evidence>
<dbReference type="GO" id="GO:0009507">
    <property type="term" value="C:chloroplast"/>
    <property type="evidence" value="ECO:0007669"/>
    <property type="project" value="UniProtKB-SubCell"/>
</dbReference>
<evidence type="ECO:0000256" key="6">
    <source>
        <dbReference type="ARBA" id="ARBA00023274"/>
    </source>
</evidence>
<sequence length="239" mass="28009">MRNPNSIEEIAEIHRLLDDIKKEYKEGIRGVLKRDNPIYKNEHMIPKLEKIQINRGLGLAAQNTNILKKSIEEFKAITGQKPLITKSKKAIAGFKIRENMELGLITTLRGEKMYAFLTKLVFFTFAQIRDFRGLSVRSFDKAGNYTFGLKEQLIFPEINYEDVDQSQGFTITLVFESTTPKNNSKSVNKIFNNMSLLKFFKFPFNDCGFYEKYESLNEVTQLWDKKKQLRRKRWSQVQE</sequence>
<dbReference type="InterPro" id="IPR031310">
    <property type="entry name" value="Ribosomal_uL5_N"/>
</dbReference>
<evidence type="ECO:0000256" key="2">
    <source>
        <dbReference type="ARBA" id="ARBA00008553"/>
    </source>
</evidence>
<dbReference type="RefSeq" id="YP_009497796.1">
    <property type="nucleotide sequence ID" value="NC_038009.1"/>
</dbReference>
<protein>
    <recommendedName>
        <fullName evidence="7">Large ribosomal subunit protein uL5c</fullName>
    </recommendedName>
</protein>
<evidence type="ECO:0000313" key="10">
    <source>
        <dbReference type="EMBL" id="AWT40509.1"/>
    </source>
</evidence>
<dbReference type="GO" id="GO:1990904">
    <property type="term" value="C:ribonucleoprotein complex"/>
    <property type="evidence" value="ECO:0007669"/>
    <property type="project" value="UniProtKB-KW"/>
</dbReference>
<dbReference type="AlphaFoldDB" id="A0A2U9NTY7"/>
<geneLocation type="chloroplast" evidence="10"/>
<dbReference type="Pfam" id="PF00673">
    <property type="entry name" value="Ribosomal_L5_C"/>
    <property type="match status" value="1"/>
</dbReference>
<evidence type="ECO:0000256" key="5">
    <source>
        <dbReference type="ARBA" id="ARBA00022980"/>
    </source>
</evidence>
<feature type="domain" description="Large ribosomal subunit protein uL5 N-terminal" evidence="8">
    <location>
        <begin position="41"/>
        <end position="97"/>
    </location>
</feature>
<proteinExistence type="inferred from homology"/>